<name>A0AA88YCA6_PINIB</name>
<dbReference type="EMBL" id="VSWD01000005">
    <property type="protein sequence ID" value="KAK3102409.1"/>
    <property type="molecule type" value="Genomic_DNA"/>
</dbReference>
<dbReference type="Proteomes" id="UP001186944">
    <property type="component" value="Unassembled WGS sequence"/>
</dbReference>
<sequence length="127" mass="13446">FLQLISVGASLAGIRRAIGTCQHSNDCSSPASCCRDNTGHALVDQQGGFGPFRPGLGSQSSGTCSSDVGKEGDVCDYACKCGAGLECYRPVSGVCCPPMKCYNATWVHHQKTYWSNCMSDPKCFLPP</sequence>
<protein>
    <submittedName>
        <fullName evidence="1">Uncharacterized protein</fullName>
    </submittedName>
</protein>
<comment type="caution">
    <text evidence="1">The sequence shown here is derived from an EMBL/GenBank/DDBJ whole genome shotgun (WGS) entry which is preliminary data.</text>
</comment>
<proteinExistence type="predicted"/>
<dbReference type="AlphaFoldDB" id="A0AA88YCA6"/>
<reference evidence="1" key="1">
    <citation type="submission" date="2019-08" db="EMBL/GenBank/DDBJ databases">
        <title>The improved chromosome-level genome for the pearl oyster Pinctada fucata martensii using PacBio sequencing and Hi-C.</title>
        <authorList>
            <person name="Zheng Z."/>
        </authorList>
    </citation>
    <scope>NUCLEOTIDE SEQUENCE</scope>
    <source>
        <strain evidence="1">ZZ-2019</strain>
        <tissue evidence="1">Adductor muscle</tissue>
    </source>
</reference>
<keyword evidence="2" id="KW-1185">Reference proteome</keyword>
<evidence type="ECO:0000313" key="1">
    <source>
        <dbReference type="EMBL" id="KAK3102409.1"/>
    </source>
</evidence>
<organism evidence="1 2">
    <name type="scientific">Pinctada imbricata</name>
    <name type="common">Atlantic pearl-oyster</name>
    <name type="synonym">Pinctada martensii</name>
    <dbReference type="NCBI Taxonomy" id="66713"/>
    <lineage>
        <taxon>Eukaryota</taxon>
        <taxon>Metazoa</taxon>
        <taxon>Spiralia</taxon>
        <taxon>Lophotrochozoa</taxon>
        <taxon>Mollusca</taxon>
        <taxon>Bivalvia</taxon>
        <taxon>Autobranchia</taxon>
        <taxon>Pteriomorphia</taxon>
        <taxon>Pterioida</taxon>
        <taxon>Pterioidea</taxon>
        <taxon>Pteriidae</taxon>
        <taxon>Pinctada</taxon>
    </lineage>
</organism>
<accession>A0AA88YCA6</accession>
<feature type="non-terminal residue" evidence="1">
    <location>
        <position position="1"/>
    </location>
</feature>
<gene>
    <name evidence="1" type="ORF">FSP39_011189</name>
</gene>
<evidence type="ECO:0000313" key="2">
    <source>
        <dbReference type="Proteomes" id="UP001186944"/>
    </source>
</evidence>